<accession>A0ABN2UP09</accession>
<keyword evidence="4" id="KW-1185">Reference proteome</keyword>
<organism evidence="3 4">
    <name type="scientific">Agromyces tropicus</name>
    <dbReference type="NCBI Taxonomy" id="555371"/>
    <lineage>
        <taxon>Bacteria</taxon>
        <taxon>Bacillati</taxon>
        <taxon>Actinomycetota</taxon>
        <taxon>Actinomycetes</taxon>
        <taxon>Micrococcales</taxon>
        <taxon>Microbacteriaceae</taxon>
        <taxon>Agromyces</taxon>
    </lineage>
</organism>
<proteinExistence type="predicted"/>
<dbReference type="InterPro" id="IPR029063">
    <property type="entry name" value="SAM-dependent_MTases_sf"/>
</dbReference>
<name>A0ABN2UP09_9MICO</name>
<dbReference type="InterPro" id="IPR007074">
    <property type="entry name" value="LicD/FKTN/FKRP_NTP_transf"/>
</dbReference>
<evidence type="ECO:0000259" key="2">
    <source>
        <dbReference type="Pfam" id="PF13649"/>
    </source>
</evidence>
<dbReference type="Gene3D" id="3.40.50.150">
    <property type="entry name" value="Vaccinia Virus protein VP39"/>
    <property type="match status" value="1"/>
</dbReference>
<reference evidence="3 4" key="1">
    <citation type="journal article" date="2019" name="Int. J. Syst. Evol. Microbiol.">
        <title>The Global Catalogue of Microorganisms (GCM) 10K type strain sequencing project: providing services to taxonomists for standard genome sequencing and annotation.</title>
        <authorList>
            <consortium name="The Broad Institute Genomics Platform"/>
            <consortium name="The Broad Institute Genome Sequencing Center for Infectious Disease"/>
            <person name="Wu L."/>
            <person name="Ma J."/>
        </authorList>
    </citation>
    <scope>NUCLEOTIDE SEQUENCE [LARGE SCALE GENOMIC DNA]</scope>
    <source>
        <strain evidence="3 4">JCM 15672</strain>
    </source>
</reference>
<evidence type="ECO:0000313" key="4">
    <source>
        <dbReference type="Proteomes" id="UP001501196"/>
    </source>
</evidence>
<dbReference type="Pfam" id="PF13649">
    <property type="entry name" value="Methyltransf_25"/>
    <property type="match status" value="1"/>
</dbReference>
<protein>
    <recommendedName>
        <fullName evidence="5">Methyltransferase domain-containing protein</fullName>
    </recommendedName>
</protein>
<dbReference type="EMBL" id="BAAAPW010000004">
    <property type="protein sequence ID" value="GAA2040753.1"/>
    <property type="molecule type" value="Genomic_DNA"/>
</dbReference>
<dbReference type="InterPro" id="IPR041698">
    <property type="entry name" value="Methyltransf_25"/>
</dbReference>
<dbReference type="CDD" id="cd02440">
    <property type="entry name" value="AdoMet_MTases"/>
    <property type="match status" value="1"/>
</dbReference>
<dbReference type="SUPFAM" id="SSF53335">
    <property type="entry name" value="S-adenosyl-L-methionine-dependent methyltransferases"/>
    <property type="match status" value="1"/>
</dbReference>
<feature type="domain" description="LicD/FKTN/FKRP nucleotidyltransferase" evidence="1">
    <location>
        <begin position="143"/>
        <end position="171"/>
    </location>
</feature>
<dbReference type="PANTHER" id="PTHR13627:SF31">
    <property type="entry name" value="RIBITOL 5-PHOSPHATE TRANSFERASE FKRP"/>
    <property type="match status" value="1"/>
</dbReference>
<gene>
    <name evidence="3" type="ORF">GCM10009819_27930</name>
</gene>
<comment type="caution">
    <text evidence="3">The sequence shown here is derived from an EMBL/GenBank/DDBJ whole genome shotgun (WGS) entry which is preliminary data.</text>
</comment>
<dbReference type="Proteomes" id="UP001501196">
    <property type="component" value="Unassembled WGS sequence"/>
</dbReference>
<dbReference type="InterPro" id="IPR052613">
    <property type="entry name" value="LicD_transferase"/>
</dbReference>
<sequence length="519" mass="55754">MPHPRSDAPESASRVTAVDATGFTFAGDADAERVDVLIGGRRVWSVTATAGSPRVAWPEALAVHVNGVADVELRDADGVRLWSGGIAFSQGSTGDGRFVDGQGRELVVNKWGRPARAVEGDEAFAARLLESLLAVTATLEELGMEPFVTGGTLLGAVRAGDFLPHDDDADLGYVSRATDRIGVVLESLRLQRALAAAGFDVRPHSRSHLQVLFPDEAGRIDHYVDLFPGFTIGDRYCQPIAVRTPAAGLAILPRTSIALAGAQVPSVADPDEWLARCYGPGWRTPDPSFRFETPPSTRRRFENWFGVYNTNREFWEDLHGGDGVDDVDARMLGVLRRRWAGAPGVLDLGSGIGGVAIALAGDGHDVVALDFSRPGLARTRAAAEAADVRLRAVECNVADGRALLGAAASLLRERRDWRVVLGHVLEGLVPETRAQLLRTLRHLVDGGGEAVATIGTRLPAEYRHEDPRTWHLPVDLLRDEAAAAGLRIEVLSSDRWRSLGALRSEATVVLTADEKGTGR</sequence>
<dbReference type="PANTHER" id="PTHR13627">
    <property type="entry name" value="FUKUTIN RELATED PROTEIN"/>
    <property type="match status" value="1"/>
</dbReference>
<dbReference type="Pfam" id="PF04991">
    <property type="entry name" value="LicD"/>
    <property type="match status" value="1"/>
</dbReference>
<dbReference type="RefSeq" id="WP_344375563.1">
    <property type="nucleotide sequence ID" value="NZ_BAAAPW010000004.1"/>
</dbReference>
<evidence type="ECO:0008006" key="5">
    <source>
        <dbReference type="Google" id="ProtNLM"/>
    </source>
</evidence>
<evidence type="ECO:0000313" key="3">
    <source>
        <dbReference type="EMBL" id="GAA2040753.1"/>
    </source>
</evidence>
<evidence type="ECO:0000259" key="1">
    <source>
        <dbReference type="Pfam" id="PF04991"/>
    </source>
</evidence>
<feature type="domain" description="Methyltransferase" evidence="2">
    <location>
        <begin position="345"/>
        <end position="446"/>
    </location>
</feature>